<name>A0ABT0C1V9_9BACT</name>
<keyword evidence="1" id="KW-0413">Isomerase</keyword>
<dbReference type="RefSeq" id="WP_243325367.1">
    <property type="nucleotide sequence ID" value="NZ_JAKZMM010000024.1"/>
</dbReference>
<proteinExistence type="predicted"/>
<comment type="caution">
    <text evidence="1">The sequence shown here is derived from an EMBL/GenBank/DDBJ whole genome shotgun (WGS) entry which is preliminary data.</text>
</comment>
<organism evidence="1 2">
    <name type="scientific">Parabacteroides faecalis</name>
    <dbReference type="NCBI Taxonomy" id="2924040"/>
    <lineage>
        <taxon>Bacteria</taxon>
        <taxon>Pseudomonadati</taxon>
        <taxon>Bacteroidota</taxon>
        <taxon>Bacteroidia</taxon>
        <taxon>Bacteroidales</taxon>
        <taxon>Tannerellaceae</taxon>
        <taxon>Parabacteroides</taxon>
    </lineage>
</organism>
<evidence type="ECO:0000313" key="1">
    <source>
        <dbReference type="EMBL" id="MCJ2381023.1"/>
    </source>
</evidence>
<gene>
    <name evidence="1" type="ORF">MUN53_10430</name>
</gene>
<dbReference type="PROSITE" id="PS51257">
    <property type="entry name" value="PROKAR_LIPOPROTEIN"/>
    <property type="match status" value="1"/>
</dbReference>
<evidence type="ECO:0000313" key="2">
    <source>
        <dbReference type="Proteomes" id="UP001165444"/>
    </source>
</evidence>
<reference evidence="1 2" key="1">
    <citation type="submission" date="2022-03" db="EMBL/GenBank/DDBJ databases">
        <title>Parabacteroides sp. nov. isolated from swine feces.</title>
        <authorList>
            <person name="Bak J.E."/>
        </authorList>
    </citation>
    <scope>NUCLEOTIDE SEQUENCE [LARGE SCALE GENOMIC DNA]</scope>
    <source>
        <strain evidence="1 2">AGMB00274</strain>
    </source>
</reference>
<sequence length="286" mass="33413">MRTEFYILCGLIGLSSCTKNATTQQKGTLVKVNERTLTKEDVLSVLPKNISSADSLLWAESYIKQWVKDNLVYDVALQNLGDENRAEIDRLVDSYRRSLVRYRYQEQLVHERLSANITDEEKRNFYDENQDQFELDHSLIKGLFLKIPIDAPNLDEVKKWYRSTSETSIEKIEKYSVQNAVVYDYFYDKWVSFDEVFVNIPIQVPNENEFLRTHSFVETADSSYCYLLNIEEYVAKGKIAPFEYASTQISDMLVNQRKVQFLKNFEEELYNDAIRGGNVVFSAEMP</sequence>
<dbReference type="Proteomes" id="UP001165444">
    <property type="component" value="Unassembled WGS sequence"/>
</dbReference>
<dbReference type="GO" id="GO:0016853">
    <property type="term" value="F:isomerase activity"/>
    <property type="evidence" value="ECO:0007669"/>
    <property type="project" value="UniProtKB-KW"/>
</dbReference>
<keyword evidence="2" id="KW-1185">Reference proteome</keyword>
<dbReference type="EMBL" id="JAKZMM010000024">
    <property type="protein sequence ID" value="MCJ2381023.1"/>
    <property type="molecule type" value="Genomic_DNA"/>
</dbReference>
<protein>
    <submittedName>
        <fullName evidence="1">Peptidyl-prolyl cis-trans isomerase</fullName>
    </submittedName>
</protein>
<accession>A0ABT0C1V9</accession>